<keyword evidence="3 6" id="KW-0812">Transmembrane</keyword>
<accession>J0KRG3</accession>
<dbReference type="SMART" id="SM00100">
    <property type="entry name" value="cNMP"/>
    <property type="match status" value="1"/>
</dbReference>
<evidence type="ECO:0000256" key="4">
    <source>
        <dbReference type="ARBA" id="ARBA00022989"/>
    </source>
</evidence>
<name>J0KRG3_RHILT</name>
<feature type="transmembrane region" description="Helical" evidence="6">
    <location>
        <begin position="56"/>
        <end position="75"/>
    </location>
</feature>
<gene>
    <name evidence="8" type="ORF">Rleg4DRAFT_1766</name>
</gene>
<dbReference type="InterPro" id="IPR010920">
    <property type="entry name" value="LSM_dom_sf"/>
</dbReference>
<dbReference type="InterPro" id="IPR014710">
    <property type="entry name" value="RmlC-like_jellyroll"/>
</dbReference>
<proteinExistence type="predicted"/>
<feature type="transmembrane region" description="Helical" evidence="6">
    <location>
        <begin position="127"/>
        <end position="147"/>
    </location>
</feature>
<sequence length="511" mass="55342">MLARTADMLNHVPPYPETEMIYDALFGKPLVSLIVIGFAGILVWYFLSSQRPTTRLVVQIVFFAVMTLILVGSGIEPHRFQGHGSEDPQALLVIVAKTLWWVHLAWAVIGFIRLYLVLEGSPREARLLQDLVIGVVYIGMALSVLAFVFGVPIGTLVATSGVVAIILGLALQNTLADVFSGIALTLGRPYVIGDWILLSDGTEGRVVESNWRATHILTSANNVVVLPNSFLAKLGLTNVSRPDESHLLVLTIRIAPTRMPASVRQVMLSALTSCNSIVRDPPPVVALKGLDATALEVELQFRVTSPSRRVAARNEVLDLVYRHCKSAGLLLAVPAAASVLTGGLPTEESARPPRVTPLELIEAIPIFATLTADEKQKLAETTAVREFRKGDVIVREGEMLPSLMMVRAGIIAARHGDGERGRLAPGDFFGETGLLAGIQEVCTLEALTPVTVYEIDQEAFAPLLNQRPALAEEIAEDLASRAERFRDAALPPEPAHSAHAILKTIRTIFRG</sequence>
<feature type="transmembrane region" description="Helical" evidence="6">
    <location>
        <begin position="30"/>
        <end position="47"/>
    </location>
</feature>
<dbReference type="SUPFAM" id="SSF50182">
    <property type="entry name" value="Sm-like ribonucleoproteins"/>
    <property type="match status" value="1"/>
</dbReference>
<evidence type="ECO:0000313" key="9">
    <source>
        <dbReference type="Proteomes" id="UP000005732"/>
    </source>
</evidence>
<dbReference type="HOGENOM" id="CLU_032479_1_0_5"/>
<comment type="subcellular location">
    <subcellularLocation>
        <location evidence="1">Cell membrane</location>
        <topology evidence="1">Multi-pass membrane protein</topology>
    </subcellularLocation>
</comment>
<evidence type="ECO:0000256" key="1">
    <source>
        <dbReference type="ARBA" id="ARBA00004651"/>
    </source>
</evidence>
<feature type="transmembrane region" description="Helical" evidence="6">
    <location>
        <begin position="90"/>
        <end position="115"/>
    </location>
</feature>
<dbReference type="Gene3D" id="1.10.287.1260">
    <property type="match status" value="1"/>
</dbReference>
<protein>
    <submittedName>
        <fullName evidence="8">Small-conductance mechanosensitive channel</fullName>
    </submittedName>
</protein>
<evidence type="ECO:0000256" key="3">
    <source>
        <dbReference type="ARBA" id="ARBA00022692"/>
    </source>
</evidence>
<keyword evidence="5 6" id="KW-0472">Membrane</keyword>
<dbReference type="CDD" id="cd00038">
    <property type="entry name" value="CAP_ED"/>
    <property type="match status" value="1"/>
</dbReference>
<dbReference type="EMBL" id="JH719395">
    <property type="protein sequence ID" value="EJC80154.1"/>
    <property type="molecule type" value="Genomic_DNA"/>
</dbReference>
<dbReference type="InterPro" id="IPR000595">
    <property type="entry name" value="cNMP-bd_dom"/>
</dbReference>
<evidence type="ECO:0000256" key="5">
    <source>
        <dbReference type="ARBA" id="ARBA00023136"/>
    </source>
</evidence>
<reference evidence="8 9" key="1">
    <citation type="submission" date="2012-02" db="EMBL/GenBank/DDBJ databases">
        <title>Improved High-Quality Draft Sequence of Rhizobium leguminosarum bv. trifolii WSM2297.</title>
        <authorList>
            <consortium name="US DOE Joint Genome Institute"/>
            <person name="Lucas S."/>
            <person name="Han J."/>
            <person name="Lapidus A."/>
            <person name="Cheng J.-F."/>
            <person name="Goodwin L."/>
            <person name="Pitluck S."/>
            <person name="Peters L."/>
            <person name="Ovchinnikova G."/>
            <person name="Zhang X."/>
            <person name="Detter J.C."/>
            <person name="Han C."/>
            <person name="Tapia R."/>
            <person name="Land M."/>
            <person name="Hauser L."/>
            <person name="Kyrpides N."/>
            <person name="Ivanova N."/>
            <person name="Pagani I."/>
            <person name="Brau L."/>
            <person name="Yates R."/>
            <person name="O'Hara G."/>
            <person name="Rui T."/>
            <person name="Howieson J."/>
            <person name="Reeve W."/>
            <person name="Woyke T."/>
        </authorList>
    </citation>
    <scope>NUCLEOTIDE SEQUENCE [LARGE SCALE GENOMIC DNA]</scope>
    <source>
        <strain evidence="8 9">WSM2297</strain>
    </source>
</reference>
<dbReference type="InterPro" id="IPR018490">
    <property type="entry name" value="cNMP-bd_dom_sf"/>
</dbReference>
<dbReference type="PROSITE" id="PS50042">
    <property type="entry name" value="CNMP_BINDING_3"/>
    <property type="match status" value="1"/>
</dbReference>
<dbReference type="SUPFAM" id="SSF82689">
    <property type="entry name" value="Mechanosensitive channel protein MscS (YggB), C-terminal domain"/>
    <property type="match status" value="1"/>
</dbReference>
<dbReference type="Pfam" id="PF00924">
    <property type="entry name" value="MS_channel_2nd"/>
    <property type="match status" value="1"/>
</dbReference>
<dbReference type="Gene3D" id="3.30.70.100">
    <property type="match status" value="1"/>
</dbReference>
<dbReference type="PIRSF" id="PIRSF026673">
    <property type="entry name" value="UCP026673_ion_chan"/>
    <property type="match status" value="1"/>
</dbReference>
<dbReference type="GO" id="GO:0008381">
    <property type="term" value="F:mechanosensitive monoatomic ion channel activity"/>
    <property type="evidence" value="ECO:0007669"/>
    <property type="project" value="UniProtKB-ARBA"/>
</dbReference>
<dbReference type="Gene3D" id="2.60.120.10">
    <property type="entry name" value="Jelly Rolls"/>
    <property type="match status" value="1"/>
</dbReference>
<feature type="domain" description="Cyclic nucleotide-binding" evidence="7">
    <location>
        <begin position="366"/>
        <end position="481"/>
    </location>
</feature>
<evidence type="ECO:0000256" key="6">
    <source>
        <dbReference type="SAM" id="Phobius"/>
    </source>
</evidence>
<dbReference type="Proteomes" id="UP000005732">
    <property type="component" value="Unassembled WGS sequence"/>
</dbReference>
<organism evidence="8 9">
    <name type="scientific">Rhizobium leguminosarum bv. trifolii WSM2297</name>
    <dbReference type="NCBI Taxonomy" id="754762"/>
    <lineage>
        <taxon>Bacteria</taxon>
        <taxon>Pseudomonadati</taxon>
        <taxon>Pseudomonadota</taxon>
        <taxon>Alphaproteobacteria</taxon>
        <taxon>Hyphomicrobiales</taxon>
        <taxon>Rhizobiaceae</taxon>
        <taxon>Rhizobium/Agrobacterium group</taxon>
        <taxon>Rhizobium</taxon>
    </lineage>
</organism>
<keyword evidence="2" id="KW-1003">Cell membrane</keyword>
<dbReference type="Pfam" id="PF00027">
    <property type="entry name" value="cNMP_binding"/>
    <property type="match status" value="1"/>
</dbReference>
<evidence type="ECO:0000259" key="7">
    <source>
        <dbReference type="PROSITE" id="PS50042"/>
    </source>
</evidence>
<dbReference type="SUPFAM" id="SSF51206">
    <property type="entry name" value="cAMP-binding domain-like"/>
    <property type="match status" value="1"/>
</dbReference>
<dbReference type="InterPro" id="IPR023408">
    <property type="entry name" value="MscS_beta-dom_sf"/>
</dbReference>
<evidence type="ECO:0000256" key="2">
    <source>
        <dbReference type="ARBA" id="ARBA00022475"/>
    </source>
</evidence>
<dbReference type="GO" id="GO:0005886">
    <property type="term" value="C:plasma membrane"/>
    <property type="evidence" value="ECO:0007669"/>
    <property type="project" value="UniProtKB-SubCell"/>
</dbReference>
<dbReference type="InterPro" id="IPR011066">
    <property type="entry name" value="MscS_channel_C_sf"/>
</dbReference>
<dbReference type="InterPro" id="IPR016846">
    <property type="entry name" value="cNMP-bd_ion_channel"/>
</dbReference>
<evidence type="ECO:0000313" key="8">
    <source>
        <dbReference type="EMBL" id="EJC80154.1"/>
    </source>
</evidence>
<dbReference type="InterPro" id="IPR006685">
    <property type="entry name" value="MscS_channel_2nd"/>
</dbReference>
<dbReference type="AlphaFoldDB" id="J0KRG3"/>
<dbReference type="Gene3D" id="2.30.30.60">
    <property type="match status" value="1"/>
</dbReference>
<dbReference type="PANTHER" id="PTHR30566:SF5">
    <property type="entry name" value="MECHANOSENSITIVE ION CHANNEL PROTEIN 1, MITOCHONDRIAL-RELATED"/>
    <property type="match status" value="1"/>
</dbReference>
<keyword evidence="4 6" id="KW-1133">Transmembrane helix</keyword>
<dbReference type="PANTHER" id="PTHR30566">
    <property type="entry name" value="YNAI-RELATED MECHANOSENSITIVE ION CHANNEL"/>
    <property type="match status" value="1"/>
</dbReference>